<evidence type="ECO:0000256" key="3">
    <source>
        <dbReference type="SAM" id="MobiDB-lite"/>
    </source>
</evidence>
<keyword evidence="1 2" id="KW-0694">RNA-binding</keyword>
<dbReference type="OrthoDB" id="340227at2759"/>
<feature type="region of interest" description="Disordered" evidence="3">
    <location>
        <begin position="473"/>
        <end position="514"/>
    </location>
</feature>
<dbReference type="GO" id="GO:0010494">
    <property type="term" value="C:cytoplasmic stress granule"/>
    <property type="evidence" value="ECO:0007669"/>
    <property type="project" value="TreeGrafter"/>
</dbReference>
<dbReference type="Proteomes" id="UP000509704">
    <property type="component" value="Chromosome 1"/>
</dbReference>
<dbReference type="InterPro" id="IPR006630">
    <property type="entry name" value="La_HTH"/>
</dbReference>
<evidence type="ECO:0000259" key="4">
    <source>
        <dbReference type="PROSITE" id="PS50961"/>
    </source>
</evidence>
<feature type="compositionally biased region" description="Low complexity" evidence="3">
    <location>
        <begin position="146"/>
        <end position="155"/>
    </location>
</feature>
<feature type="domain" description="HTH La-type RNA-binding" evidence="4">
    <location>
        <begin position="332"/>
        <end position="428"/>
    </location>
</feature>
<feature type="compositionally biased region" description="Basic and acidic residues" evidence="3">
    <location>
        <begin position="36"/>
        <end position="50"/>
    </location>
</feature>
<accession>A0A7H9AVP4</accession>
<evidence type="ECO:0000313" key="5">
    <source>
        <dbReference type="EMBL" id="QLG70114.1"/>
    </source>
</evidence>
<keyword evidence="6" id="KW-1185">Reference proteome</keyword>
<dbReference type="KEGG" id="zmk:HG535_0A00530"/>
<dbReference type="InterPro" id="IPR036388">
    <property type="entry name" value="WH-like_DNA-bd_sf"/>
</dbReference>
<name>A0A7H9AVP4_ZYGMR</name>
<dbReference type="GO" id="GO:0003723">
    <property type="term" value="F:RNA binding"/>
    <property type="evidence" value="ECO:0007669"/>
    <property type="project" value="UniProtKB-UniRule"/>
</dbReference>
<organism evidence="5 6">
    <name type="scientific">Zygotorulaspora mrakii</name>
    <name type="common">Zygosaccharomyces mrakii</name>
    <dbReference type="NCBI Taxonomy" id="42260"/>
    <lineage>
        <taxon>Eukaryota</taxon>
        <taxon>Fungi</taxon>
        <taxon>Dikarya</taxon>
        <taxon>Ascomycota</taxon>
        <taxon>Saccharomycotina</taxon>
        <taxon>Saccharomycetes</taxon>
        <taxon>Saccharomycetales</taxon>
        <taxon>Saccharomycetaceae</taxon>
        <taxon>Zygotorulaspora</taxon>
    </lineage>
</organism>
<feature type="compositionally biased region" description="Low complexity" evidence="3">
    <location>
        <begin position="245"/>
        <end position="262"/>
    </location>
</feature>
<dbReference type="CDD" id="cd07323">
    <property type="entry name" value="LAM"/>
    <property type="match status" value="1"/>
</dbReference>
<dbReference type="Pfam" id="PF05383">
    <property type="entry name" value="La"/>
    <property type="match status" value="1"/>
</dbReference>
<gene>
    <name evidence="5" type="ORF">HG535_0A00530</name>
</gene>
<feature type="compositionally biased region" description="Polar residues" evidence="3">
    <location>
        <begin position="210"/>
        <end position="244"/>
    </location>
</feature>
<dbReference type="Gene3D" id="1.10.10.10">
    <property type="entry name" value="Winged helix-like DNA-binding domain superfamily/Winged helix DNA-binding domain"/>
    <property type="match status" value="1"/>
</dbReference>
<dbReference type="InterPro" id="IPR036390">
    <property type="entry name" value="WH_DNA-bd_sf"/>
</dbReference>
<dbReference type="RefSeq" id="XP_037141842.1">
    <property type="nucleotide sequence ID" value="XM_037285947.1"/>
</dbReference>
<evidence type="ECO:0000256" key="1">
    <source>
        <dbReference type="ARBA" id="ARBA00022884"/>
    </source>
</evidence>
<feature type="compositionally biased region" description="Basic and acidic residues" evidence="3">
    <location>
        <begin position="171"/>
        <end position="181"/>
    </location>
</feature>
<dbReference type="GeneID" id="59233750"/>
<feature type="compositionally biased region" description="Polar residues" evidence="3">
    <location>
        <begin position="493"/>
        <end position="514"/>
    </location>
</feature>
<dbReference type="EMBL" id="CP058604">
    <property type="protein sequence ID" value="QLG70114.1"/>
    <property type="molecule type" value="Genomic_DNA"/>
</dbReference>
<dbReference type="GO" id="GO:0045727">
    <property type="term" value="P:positive regulation of translation"/>
    <property type="evidence" value="ECO:0007669"/>
    <property type="project" value="TreeGrafter"/>
</dbReference>
<reference evidence="5 6" key="1">
    <citation type="submission" date="2020-07" db="EMBL/GenBank/DDBJ databases">
        <title>The yeast mating-type switching endonuclease HO is a domesticated member of an unorthodox homing genetic element family.</title>
        <authorList>
            <person name="Coughlan A.Y."/>
            <person name="Lombardi L."/>
            <person name="Braun-Galleani S."/>
            <person name="Martos A.R."/>
            <person name="Galeote V."/>
            <person name="Bigey F."/>
            <person name="Dequin S."/>
            <person name="Byrne K.P."/>
            <person name="Wolfe K.H."/>
        </authorList>
    </citation>
    <scope>NUCLEOTIDE SEQUENCE [LARGE SCALE GENOMIC DNA]</scope>
    <source>
        <strain evidence="5 6">NRRL Y-6702</strain>
    </source>
</reference>
<protein>
    <recommendedName>
        <fullName evidence="4">HTH La-type RNA-binding domain-containing protein</fullName>
    </recommendedName>
</protein>
<proteinExistence type="predicted"/>
<feature type="region of interest" description="Disordered" evidence="3">
    <location>
        <begin position="1"/>
        <end position="262"/>
    </location>
</feature>
<dbReference type="InterPro" id="IPR045180">
    <property type="entry name" value="La_dom_prot"/>
</dbReference>
<dbReference type="AlphaFoldDB" id="A0A7H9AVP4"/>
<dbReference type="PANTHER" id="PTHR22792">
    <property type="entry name" value="LUPUS LA PROTEIN-RELATED"/>
    <property type="match status" value="1"/>
</dbReference>
<dbReference type="SUPFAM" id="SSF46785">
    <property type="entry name" value="Winged helix' DNA-binding domain"/>
    <property type="match status" value="1"/>
</dbReference>
<evidence type="ECO:0000313" key="6">
    <source>
        <dbReference type="Proteomes" id="UP000509704"/>
    </source>
</evidence>
<evidence type="ECO:0000256" key="2">
    <source>
        <dbReference type="PROSITE-ProRule" id="PRU00332"/>
    </source>
</evidence>
<feature type="compositionally biased region" description="Polar residues" evidence="3">
    <location>
        <begin position="62"/>
        <end position="77"/>
    </location>
</feature>
<dbReference type="PROSITE" id="PS50961">
    <property type="entry name" value="HTH_LA"/>
    <property type="match status" value="1"/>
</dbReference>
<feature type="compositionally biased region" description="Low complexity" evidence="3">
    <location>
        <begin position="110"/>
        <end position="134"/>
    </location>
</feature>
<dbReference type="SMART" id="SM00715">
    <property type="entry name" value="LA"/>
    <property type="match status" value="1"/>
</dbReference>
<dbReference type="PANTHER" id="PTHR22792:SF132">
    <property type="entry name" value="LA-RELATED PROTEIN 1"/>
    <property type="match status" value="1"/>
</dbReference>
<dbReference type="GO" id="GO:0005829">
    <property type="term" value="C:cytosol"/>
    <property type="evidence" value="ECO:0007669"/>
    <property type="project" value="TreeGrafter"/>
</dbReference>
<sequence length="514" mass="57605">MSSVMEKRPAPIVVKETMDDQPAEATPSEMAPKSQSEAEHESSGTKKKEPILTPAPMPTKSPWKSLSSDVSVANITIESLEANKKKKSRPTASVSSGTKWVPIKASIVVSGSKRSGSGGKKNPSKANGNAKSNNTGFRKKKHQHQQDGQQGQRQPQHLKKQQHKVSGIRGRSNDNDGKIANDDDSTGSQGGVDESSSNDQRLQDGGASRPQDSQSLDSDNQESLHSSSFEKTSNFTQYNESLSHNQPQNRRNNQTDQNQHYPYQQNNSQRKKYYNNYNNNEAFQQPNFVPFQQQRNSFEPYHGRVPRSFKNGFHPRYHQIDASQMYQPYYSVQPMMLAINNIAKQIEYYFSAENLDRDNYLRSKLSKEGYAPLPLISKFYRIVNMSFGGDSNLIHAALKQIISNENATVEIAVGSIKGEEDFDDDLLLSQYFIRSKNWASLLPETFSTFVEIKEILTPESIHEIATNLPTQPMNAPIYDESFNPNGHKDVGEQKSSNAPSTSNFEDSQGNEAKQ</sequence>